<protein>
    <submittedName>
        <fullName evidence="1">Uncharacterized protein</fullName>
    </submittedName>
</protein>
<gene>
    <name evidence="1" type="ORF">Zmor_019936</name>
</gene>
<organism evidence="1 2">
    <name type="scientific">Zophobas morio</name>
    <dbReference type="NCBI Taxonomy" id="2755281"/>
    <lineage>
        <taxon>Eukaryota</taxon>
        <taxon>Metazoa</taxon>
        <taxon>Ecdysozoa</taxon>
        <taxon>Arthropoda</taxon>
        <taxon>Hexapoda</taxon>
        <taxon>Insecta</taxon>
        <taxon>Pterygota</taxon>
        <taxon>Neoptera</taxon>
        <taxon>Endopterygota</taxon>
        <taxon>Coleoptera</taxon>
        <taxon>Polyphaga</taxon>
        <taxon>Cucujiformia</taxon>
        <taxon>Tenebrionidae</taxon>
        <taxon>Zophobas</taxon>
    </lineage>
</organism>
<proteinExistence type="predicted"/>
<name>A0AA38I4I9_9CUCU</name>
<dbReference type="EMBL" id="JALNTZ010000006">
    <property type="protein sequence ID" value="KAJ3648101.1"/>
    <property type="molecule type" value="Genomic_DNA"/>
</dbReference>
<accession>A0AA38I4I9</accession>
<evidence type="ECO:0000313" key="1">
    <source>
        <dbReference type="EMBL" id="KAJ3648101.1"/>
    </source>
</evidence>
<sequence length="78" mass="8472">MCHNAADGGVEEDEVLEGLHLGLFRYGLGVVRDGSFDRVAHYDQDFCGGIHVLHPAPMNGSLCGFIPFNLSYDSHHTG</sequence>
<comment type="caution">
    <text evidence="1">The sequence shown here is derived from an EMBL/GenBank/DDBJ whole genome shotgun (WGS) entry which is preliminary data.</text>
</comment>
<evidence type="ECO:0000313" key="2">
    <source>
        <dbReference type="Proteomes" id="UP001168821"/>
    </source>
</evidence>
<reference evidence="1" key="1">
    <citation type="journal article" date="2023" name="G3 (Bethesda)">
        <title>Whole genome assemblies of Zophobas morio and Tenebrio molitor.</title>
        <authorList>
            <person name="Kaur S."/>
            <person name="Stinson S.A."/>
            <person name="diCenzo G.C."/>
        </authorList>
    </citation>
    <scope>NUCLEOTIDE SEQUENCE</scope>
    <source>
        <strain evidence="1">QUZm001</strain>
    </source>
</reference>
<dbReference type="Proteomes" id="UP001168821">
    <property type="component" value="Unassembled WGS sequence"/>
</dbReference>
<dbReference type="AlphaFoldDB" id="A0AA38I4I9"/>
<keyword evidence="2" id="KW-1185">Reference proteome</keyword>